<comment type="caution">
    <text evidence="1">The sequence shown here is derived from an EMBL/GenBank/DDBJ whole genome shotgun (WGS) entry which is preliminary data.</text>
</comment>
<evidence type="ECO:0008006" key="3">
    <source>
        <dbReference type="Google" id="ProtNLM"/>
    </source>
</evidence>
<sequence>MAKRIRMEMARPARQKLAALPELPPFLEEDLNAAREALFAFLADYSRQPMRWGLARFEDLLLPYRERYDLAWRRVEDYSRNPEKHLTQRLALLALIEFKDIVVSEHHSQLGKQPRGDRSSSDGQKWSCAEIAEAARRMGYANSSAKKELIQRLMSLSGKGCRTVQRALCKHDVSRHNKRKESA</sequence>
<protein>
    <recommendedName>
        <fullName evidence="3">Rho termination factor N-terminal domain-containing protein</fullName>
    </recommendedName>
</protein>
<name>A0ABS2ILI4_9GAMM</name>
<accession>A0ABS2ILI4</accession>
<reference evidence="1 2" key="1">
    <citation type="submission" date="2021-02" db="EMBL/GenBank/DDBJ databases">
        <authorList>
            <person name="Lee D.-H."/>
        </authorList>
    </citation>
    <scope>NUCLEOTIDE SEQUENCE [LARGE SCALE GENOMIC DNA]</scope>
    <source>
        <strain evidence="1 2">UL073</strain>
    </source>
</reference>
<gene>
    <name evidence="1" type="ORF">JQX08_19090</name>
</gene>
<proteinExistence type="predicted"/>
<evidence type="ECO:0000313" key="1">
    <source>
        <dbReference type="EMBL" id="MBM7062825.1"/>
    </source>
</evidence>
<dbReference type="EMBL" id="JAFEUP010000006">
    <property type="protein sequence ID" value="MBM7062825.1"/>
    <property type="molecule type" value="Genomic_DNA"/>
</dbReference>
<organism evidence="1 2">
    <name type="scientific">Zestomonas insulae</name>
    <dbReference type="NCBI Taxonomy" id="2809017"/>
    <lineage>
        <taxon>Bacteria</taxon>
        <taxon>Pseudomonadati</taxon>
        <taxon>Pseudomonadota</taxon>
        <taxon>Gammaproteobacteria</taxon>
        <taxon>Pseudomonadales</taxon>
        <taxon>Pseudomonadaceae</taxon>
        <taxon>Zestomonas</taxon>
    </lineage>
</organism>
<dbReference type="RefSeq" id="WP_205350006.1">
    <property type="nucleotide sequence ID" value="NZ_JAFEUP010000006.1"/>
</dbReference>
<keyword evidence="2" id="KW-1185">Reference proteome</keyword>
<dbReference type="Proteomes" id="UP000717995">
    <property type="component" value="Unassembled WGS sequence"/>
</dbReference>
<evidence type="ECO:0000313" key="2">
    <source>
        <dbReference type="Proteomes" id="UP000717995"/>
    </source>
</evidence>